<feature type="region of interest" description="Disordered" evidence="1">
    <location>
        <begin position="42"/>
        <end position="69"/>
    </location>
</feature>
<evidence type="ECO:0000313" key="2">
    <source>
        <dbReference type="EMBL" id="PIW36908.1"/>
    </source>
</evidence>
<sequence>MAREAQAGASSAAKVLGEPRAHLVGREGGDVASSRIADELQPAFGVGPVPGEDGEAGAEAVSDRVGKPEASVSEVVLDDGHCGGVVAVLAQDGHAEQAVPAAAGAKQVGQSPPFQPIGAQGYRCVGMLPSDDALVDGDCNRPQGADDRVRPEIAEGMG</sequence>
<feature type="region of interest" description="Disordered" evidence="1">
    <location>
        <begin position="1"/>
        <end position="21"/>
    </location>
</feature>
<dbReference type="EMBL" id="PFGC01000037">
    <property type="protein sequence ID" value="PIW36908.1"/>
    <property type="molecule type" value="Genomic_DNA"/>
</dbReference>
<feature type="compositionally biased region" description="Basic and acidic residues" evidence="1">
    <location>
        <begin position="144"/>
        <end position="158"/>
    </location>
</feature>
<gene>
    <name evidence="2" type="ORF">COW24_03040</name>
</gene>
<feature type="compositionally biased region" description="Low complexity" evidence="1">
    <location>
        <begin position="1"/>
        <end position="13"/>
    </location>
</feature>
<feature type="region of interest" description="Disordered" evidence="1">
    <location>
        <begin position="138"/>
        <end position="158"/>
    </location>
</feature>
<reference evidence="2 3" key="1">
    <citation type="submission" date="2017-09" db="EMBL/GenBank/DDBJ databases">
        <title>Depth-based differentiation of microbial function through sediment-hosted aquifers and enrichment of novel symbionts in the deep terrestrial subsurface.</title>
        <authorList>
            <person name="Probst A.J."/>
            <person name="Ladd B."/>
            <person name="Jarett J.K."/>
            <person name="Geller-Mcgrath D.E."/>
            <person name="Sieber C.M."/>
            <person name="Emerson J.B."/>
            <person name="Anantharaman K."/>
            <person name="Thomas B.C."/>
            <person name="Malmstrom R."/>
            <person name="Stieglmeier M."/>
            <person name="Klingl A."/>
            <person name="Woyke T."/>
            <person name="Ryan C.M."/>
            <person name="Banfield J.F."/>
        </authorList>
    </citation>
    <scope>NUCLEOTIDE SEQUENCE [LARGE SCALE GENOMIC DNA]</scope>
    <source>
        <strain evidence="2">CG15_BIG_FIL_POST_REV_8_21_14_020_45_12</strain>
    </source>
</reference>
<protein>
    <submittedName>
        <fullName evidence="2">Uncharacterized protein</fullName>
    </submittedName>
</protein>
<name>A0A2M7H3V3_9BACT</name>
<comment type="caution">
    <text evidence="2">The sequence shown here is derived from an EMBL/GenBank/DDBJ whole genome shotgun (WGS) entry which is preliminary data.</text>
</comment>
<dbReference type="Proteomes" id="UP000230292">
    <property type="component" value="Unassembled WGS sequence"/>
</dbReference>
<evidence type="ECO:0000256" key="1">
    <source>
        <dbReference type="SAM" id="MobiDB-lite"/>
    </source>
</evidence>
<evidence type="ECO:0000313" key="3">
    <source>
        <dbReference type="Proteomes" id="UP000230292"/>
    </source>
</evidence>
<accession>A0A2M7H3V3</accession>
<proteinExistence type="predicted"/>
<organism evidence="2 3">
    <name type="scientific">Candidatus Kerfeldbacteria bacterium CG15_BIG_FIL_POST_REV_8_21_14_020_45_12</name>
    <dbReference type="NCBI Taxonomy" id="2014247"/>
    <lineage>
        <taxon>Bacteria</taxon>
        <taxon>Candidatus Kerfeldiibacteriota</taxon>
    </lineage>
</organism>
<dbReference type="AlphaFoldDB" id="A0A2M7H3V3"/>